<gene>
    <name evidence="7" type="ORF">NEA10_14655</name>
</gene>
<evidence type="ECO:0000256" key="6">
    <source>
        <dbReference type="SAM" id="Phobius"/>
    </source>
</evidence>
<feature type="transmembrane region" description="Helical" evidence="6">
    <location>
        <begin position="170"/>
        <end position="188"/>
    </location>
</feature>
<feature type="transmembrane region" description="Helical" evidence="6">
    <location>
        <begin position="276"/>
        <end position="296"/>
    </location>
</feature>
<keyword evidence="5 6" id="KW-0472">Membrane</keyword>
<evidence type="ECO:0000256" key="2">
    <source>
        <dbReference type="ARBA" id="ARBA00008412"/>
    </source>
</evidence>
<accession>A0ABY5AM43</accession>
<feature type="transmembrane region" description="Helical" evidence="6">
    <location>
        <begin position="134"/>
        <end position="158"/>
    </location>
</feature>
<feature type="transmembrane region" description="Helical" evidence="6">
    <location>
        <begin position="316"/>
        <end position="334"/>
    </location>
</feature>
<feature type="transmembrane region" description="Helical" evidence="6">
    <location>
        <begin position="437"/>
        <end position="458"/>
    </location>
</feature>
<dbReference type="PIRSF" id="PIRSF016565">
    <property type="entry name" value="PucC"/>
    <property type="match status" value="1"/>
</dbReference>
<feature type="transmembrane region" description="Helical" evidence="6">
    <location>
        <begin position="412"/>
        <end position="431"/>
    </location>
</feature>
<feature type="transmembrane region" description="Helical" evidence="6">
    <location>
        <begin position="93"/>
        <end position="114"/>
    </location>
</feature>
<dbReference type="InterPro" id="IPR036259">
    <property type="entry name" value="MFS_trans_sf"/>
</dbReference>
<feature type="transmembrane region" description="Helical" evidence="6">
    <location>
        <begin position="20"/>
        <end position="45"/>
    </location>
</feature>
<dbReference type="CDD" id="cd06176">
    <property type="entry name" value="MFS_BCD_PucC-like"/>
    <property type="match status" value="1"/>
</dbReference>
<dbReference type="SUPFAM" id="SSF103473">
    <property type="entry name" value="MFS general substrate transporter"/>
    <property type="match status" value="1"/>
</dbReference>
<feature type="transmembrane region" description="Helical" evidence="6">
    <location>
        <begin position="372"/>
        <end position="392"/>
    </location>
</feature>
<feature type="transmembrane region" description="Helical" evidence="6">
    <location>
        <begin position="346"/>
        <end position="366"/>
    </location>
</feature>
<sequence length="483" mass="52098">MKNSPATHPDLTSPPLPRLNILTMFRLGLFQLGLGMMSLLTLAIINRIAIDELRVPALIATGAIAMKRFMSPARVFFGQLSDSKPIFGKHRSGYIWIGTVLFTSLSFLTVQVLWQLGLSLQTYGMTGTTYGWAALFTGCFMLYGLCVDASSIPFAALLVDISDEDHRSKLIGVVGSMLMLGTITGAVISSSLLSGPDTGVQAIENLEQVDILSLSYMVNRVFIVIPAMVLGLCFLATVGIEKKYSRYHQRSRVAQTEERVTLSTALRVLTASRQTGVFFSVLFLLTISLFMYDVVIEPYGGEVLDMSIAATTQLNIFLSVGIMVGIATTGFLLVPRLGKKRISQYGCLGALVCVLLFIVAGVGQWVELLQVAFLFYGLFAGTLIAGVSSLMLDLTVAETAGTFVGAWGLAKAMARGVSALISGGALNLGTWMFESPLWAYGSVFFLQALGLLLALVLLKRINIKEFQASTQNAVTRSLDGELG</sequence>
<dbReference type="Pfam" id="PF03209">
    <property type="entry name" value="PUCC"/>
    <property type="match status" value="1"/>
</dbReference>
<dbReference type="PANTHER" id="PTHR23538">
    <property type="entry name" value="44.5 KD BACTERIOCHLOROPHYLL SYNTHASE SUBUNIT"/>
    <property type="match status" value="1"/>
</dbReference>
<evidence type="ECO:0000256" key="1">
    <source>
        <dbReference type="ARBA" id="ARBA00004141"/>
    </source>
</evidence>
<keyword evidence="4 6" id="KW-1133">Transmembrane helix</keyword>
<name>A0ABY5AM43_9CYAN</name>
<dbReference type="InterPro" id="IPR004896">
    <property type="entry name" value="PucC-rel"/>
</dbReference>
<evidence type="ECO:0000313" key="7">
    <source>
        <dbReference type="EMBL" id="USR90080.1"/>
    </source>
</evidence>
<dbReference type="Gene3D" id="1.20.1250.20">
    <property type="entry name" value="MFS general substrate transporter like domains"/>
    <property type="match status" value="1"/>
</dbReference>
<reference evidence="7" key="1">
    <citation type="submission" date="2022-06" db="EMBL/GenBank/DDBJ databases">
        <title>Genome sequence of Phormidium yuhuli AB48 isolated from an industrial photobioreactor environment.</title>
        <authorList>
            <person name="Qiu Y."/>
            <person name="Noonan A.J.C."/>
            <person name="Dofher K."/>
            <person name="Koch M."/>
            <person name="Kieft B."/>
            <person name="Lin X."/>
            <person name="Ziels R.M."/>
            <person name="Hallam S.J."/>
        </authorList>
    </citation>
    <scope>NUCLEOTIDE SEQUENCE</scope>
    <source>
        <strain evidence="7">AB48</strain>
    </source>
</reference>
<keyword evidence="3 6" id="KW-0812">Transmembrane</keyword>
<evidence type="ECO:0000256" key="3">
    <source>
        <dbReference type="ARBA" id="ARBA00022692"/>
    </source>
</evidence>
<feature type="transmembrane region" description="Helical" evidence="6">
    <location>
        <begin position="221"/>
        <end position="240"/>
    </location>
</feature>
<comment type="subcellular location">
    <subcellularLocation>
        <location evidence="1">Membrane</location>
        <topology evidence="1">Multi-pass membrane protein</topology>
    </subcellularLocation>
</comment>
<keyword evidence="8" id="KW-1185">Reference proteome</keyword>
<evidence type="ECO:0000256" key="4">
    <source>
        <dbReference type="ARBA" id="ARBA00022989"/>
    </source>
</evidence>
<dbReference type="InterPro" id="IPR026036">
    <property type="entry name" value="PucC"/>
</dbReference>
<dbReference type="RefSeq" id="WP_252661754.1">
    <property type="nucleotide sequence ID" value="NZ_CP098611.1"/>
</dbReference>
<proteinExistence type="inferred from homology"/>
<evidence type="ECO:0000313" key="8">
    <source>
        <dbReference type="Proteomes" id="UP001056708"/>
    </source>
</evidence>
<dbReference type="PANTHER" id="PTHR23538:SF1">
    <property type="entry name" value="44.5 KD BACTERIOCHLOROPHYLL SYNTHASE SUBUNIT"/>
    <property type="match status" value="1"/>
</dbReference>
<dbReference type="EMBL" id="CP098611">
    <property type="protein sequence ID" value="USR90080.1"/>
    <property type="molecule type" value="Genomic_DNA"/>
</dbReference>
<dbReference type="Proteomes" id="UP001056708">
    <property type="component" value="Chromosome"/>
</dbReference>
<comment type="similarity">
    <text evidence="2">Belongs to the PucC family.</text>
</comment>
<evidence type="ECO:0000256" key="5">
    <source>
        <dbReference type="ARBA" id="ARBA00023136"/>
    </source>
</evidence>
<protein>
    <submittedName>
        <fullName evidence="7">BCD family MFS transporter</fullName>
    </submittedName>
</protein>
<organism evidence="7 8">
    <name type="scientific">Phormidium yuhuli AB48</name>
    <dbReference type="NCBI Taxonomy" id="2940671"/>
    <lineage>
        <taxon>Bacteria</taxon>
        <taxon>Bacillati</taxon>
        <taxon>Cyanobacteriota</taxon>
        <taxon>Cyanophyceae</taxon>
        <taxon>Oscillatoriophycideae</taxon>
        <taxon>Oscillatoriales</taxon>
        <taxon>Oscillatoriaceae</taxon>
        <taxon>Phormidium</taxon>
        <taxon>Phormidium yuhuli</taxon>
    </lineage>
</organism>